<reference evidence="3 4" key="1">
    <citation type="submission" date="2016-10" db="EMBL/GenBank/DDBJ databases">
        <authorList>
            <person name="de Groot N.N."/>
        </authorList>
    </citation>
    <scope>NUCLEOTIDE SEQUENCE [LARGE SCALE GENOMIC DNA]</scope>
    <source>
        <strain evidence="3 4">CGMCC 1.11156</strain>
    </source>
</reference>
<dbReference type="InterPro" id="IPR049450">
    <property type="entry name" value="ACOT8-like_C"/>
</dbReference>
<evidence type="ECO:0000259" key="2">
    <source>
        <dbReference type="Pfam" id="PF20789"/>
    </source>
</evidence>
<dbReference type="Gene3D" id="2.40.160.210">
    <property type="entry name" value="Acyl-CoA thioesterase, double hotdog domain"/>
    <property type="match status" value="1"/>
</dbReference>
<dbReference type="Proteomes" id="UP000198649">
    <property type="component" value="Unassembled WGS sequence"/>
</dbReference>
<dbReference type="AlphaFoldDB" id="A0A1I3F4Y5"/>
<dbReference type="RefSeq" id="WP_246166186.1">
    <property type="nucleotide sequence ID" value="NZ_BKAF01000009.1"/>
</dbReference>
<dbReference type="Pfam" id="PF20789">
    <property type="entry name" value="4HBT_3C"/>
    <property type="match status" value="1"/>
</dbReference>
<organism evidence="3 4">
    <name type="scientific">Nocardioides psychrotolerans</name>
    <dbReference type="NCBI Taxonomy" id="1005945"/>
    <lineage>
        <taxon>Bacteria</taxon>
        <taxon>Bacillati</taxon>
        <taxon>Actinomycetota</taxon>
        <taxon>Actinomycetes</taxon>
        <taxon>Propionibacteriales</taxon>
        <taxon>Nocardioidaceae</taxon>
        <taxon>Nocardioides</taxon>
    </lineage>
</organism>
<proteinExistence type="predicted"/>
<accession>A0A1I3F4Y5</accession>
<feature type="domain" description="Acyl-CoA thioesterase-like C-terminal" evidence="2">
    <location>
        <begin position="138"/>
        <end position="253"/>
    </location>
</feature>
<feature type="domain" description="Acyl-CoA thioesterase-like N-terminal HotDog" evidence="1">
    <location>
        <begin position="24"/>
        <end position="107"/>
    </location>
</feature>
<gene>
    <name evidence="3" type="ORF">SAMN05216561_104231</name>
</gene>
<dbReference type="EMBL" id="FOQG01000004">
    <property type="protein sequence ID" value="SFI06305.1"/>
    <property type="molecule type" value="Genomic_DNA"/>
</dbReference>
<dbReference type="InterPro" id="IPR029069">
    <property type="entry name" value="HotDog_dom_sf"/>
</dbReference>
<protein>
    <submittedName>
        <fullName evidence="3">Thioesterase-like superfamily protein</fullName>
    </submittedName>
</protein>
<dbReference type="Pfam" id="PF13622">
    <property type="entry name" value="4HBT_3"/>
    <property type="match status" value="1"/>
</dbReference>
<dbReference type="InterPro" id="IPR049449">
    <property type="entry name" value="TesB_ACOT8-like_N"/>
</dbReference>
<name>A0A1I3F4Y5_9ACTN</name>
<sequence length="281" mass="29805">MDPSLAFFAPEGDTLVPTSMAQSMWSSDQMHGVAVSGALGRALERAVTALGRDDLQPTRYTVDLFRAARMQPCEVSTQVVREGSRICLVDATMTQSGERVARASAVFLKPTASTGGEVWGPDERPAPPPHDVAPPTDEPHVPYFHSEVGWTQDFGQHQNGSRKQSWNSAIPVVAGEAITPFQAAAAIADGASLVTNWGSHGVEYINTDITLTLVRPPVGVEIGLSAVDRVEQDGISVGTAAMFDRSGPLGTCVVTALANARRVVDMGGISYDDDGTRRTTS</sequence>
<dbReference type="STRING" id="1005945.SAMN05216561_104231"/>
<dbReference type="SUPFAM" id="SSF54637">
    <property type="entry name" value="Thioesterase/thiol ester dehydrase-isomerase"/>
    <property type="match status" value="1"/>
</dbReference>
<evidence type="ECO:0000313" key="3">
    <source>
        <dbReference type="EMBL" id="SFI06305.1"/>
    </source>
</evidence>
<evidence type="ECO:0000313" key="4">
    <source>
        <dbReference type="Proteomes" id="UP000198649"/>
    </source>
</evidence>
<keyword evidence="4" id="KW-1185">Reference proteome</keyword>
<dbReference type="InterPro" id="IPR042171">
    <property type="entry name" value="Acyl-CoA_hotdog"/>
</dbReference>
<evidence type="ECO:0000259" key="1">
    <source>
        <dbReference type="Pfam" id="PF13622"/>
    </source>
</evidence>